<keyword evidence="3 5" id="KW-1133">Transmembrane helix</keyword>
<feature type="transmembrane region" description="Helical" evidence="5">
    <location>
        <begin position="442"/>
        <end position="462"/>
    </location>
</feature>
<evidence type="ECO:0000256" key="5">
    <source>
        <dbReference type="SAM" id="Phobius"/>
    </source>
</evidence>
<name>A0A8T5UTV2_9EURY</name>
<dbReference type="Proteomes" id="UP000825933">
    <property type="component" value="Unassembled WGS sequence"/>
</dbReference>
<dbReference type="AlphaFoldDB" id="A0A8T5UTV2"/>
<accession>A0A8T5UTV2</accession>
<dbReference type="PANTHER" id="PTHR43424">
    <property type="entry name" value="LOCUS PUTATIVE PROTEIN 1-RELATED"/>
    <property type="match status" value="1"/>
</dbReference>
<dbReference type="RefSeq" id="WP_223792663.1">
    <property type="nucleotide sequence ID" value="NZ_JAIOUQ010000017.1"/>
</dbReference>
<organism evidence="6 7">
    <name type="scientific">Methanobacterium spitsbergense</name>
    <dbReference type="NCBI Taxonomy" id="2874285"/>
    <lineage>
        <taxon>Archaea</taxon>
        <taxon>Methanobacteriati</taxon>
        <taxon>Methanobacteriota</taxon>
        <taxon>Methanomada group</taxon>
        <taxon>Methanobacteria</taxon>
        <taxon>Methanobacteriales</taxon>
        <taxon>Methanobacteriaceae</taxon>
        <taxon>Methanobacterium</taxon>
    </lineage>
</organism>
<feature type="transmembrane region" description="Helical" evidence="5">
    <location>
        <begin position="86"/>
        <end position="108"/>
    </location>
</feature>
<dbReference type="GO" id="GO:0016020">
    <property type="term" value="C:membrane"/>
    <property type="evidence" value="ECO:0007669"/>
    <property type="project" value="UniProtKB-SubCell"/>
</dbReference>
<keyword evidence="4 5" id="KW-0472">Membrane</keyword>
<dbReference type="CDD" id="cd13128">
    <property type="entry name" value="MATE_Wzx_like"/>
    <property type="match status" value="1"/>
</dbReference>
<feature type="transmembrane region" description="Helical" evidence="5">
    <location>
        <begin position="361"/>
        <end position="377"/>
    </location>
</feature>
<feature type="transmembrane region" description="Helical" evidence="5">
    <location>
        <begin position="383"/>
        <end position="404"/>
    </location>
</feature>
<evidence type="ECO:0000313" key="7">
    <source>
        <dbReference type="Proteomes" id="UP000825933"/>
    </source>
</evidence>
<dbReference type="Pfam" id="PF01943">
    <property type="entry name" value="Polysacc_synt"/>
    <property type="match status" value="1"/>
</dbReference>
<feature type="transmembrane region" description="Helical" evidence="5">
    <location>
        <begin position="227"/>
        <end position="248"/>
    </location>
</feature>
<keyword evidence="2 5" id="KW-0812">Transmembrane</keyword>
<feature type="transmembrane region" description="Helical" evidence="5">
    <location>
        <begin position="174"/>
        <end position="192"/>
    </location>
</feature>
<feature type="transmembrane region" description="Helical" evidence="5">
    <location>
        <begin position="416"/>
        <end position="436"/>
    </location>
</feature>
<dbReference type="EMBL" id="JAIOUQ010000017">
    <property type="protein sequence ID" value="MBZ2167134.1"/>
    <property type="molecule type" value="Genomic_DNA"/>
</dbReference>
<keyword evidence="7" id="KW-1185">Reference proteome</keyword>
<feature type="transmembrane region" description="Helical" evidence="5">
    <location>
        <begin position="44"/>
        <end position="65"/>
    </location>
</feature>
<sequence>MNTIQRITKNVGVLFISQLMSYVLGFFTLVYTARYLGVEGFGTLSLALAFTGIFSVCMDLGLSTLTIREVARNKSLAKKFVANITFIKIILAIFTLFVIFIVVQILGYNPQTMQVIYVIALYTVFTTFSQLFYAVFQANEKMEYQSVGVILSSVLLLAGVFLAIYLKFNIIQFSLIYLFSGASILCYALLAYSRNYSLPNPTLNIVYWKDLIKESWPFAITTISINIYIWIDTILLSIIIGTAAVGVYNASYKLVLILIVIPVVFNNAVYPLMSQYYISSRQSLNLMFEKLFKIMILIALPLGVGTVLIAKKVIMLIYGAQFLGAVIAMQILIWSIVLIFTRSPFERLLESSNRQLTVTKIFAIGVIFNVIMNIIVIPKYSYVGASIITVLTDTIVLALLIVATKDMGLSITKNSKISLIKIIMASLIMGIILKYLLNLNVFLEIIIGAIIYISILLILKIFDDEEIRIIKSVLR</sequence>
<comment type="caution">
    <text evidence="6">The sequence shown here is derived from an EMBL/GenBank/DDBJ whole genome shotgun (WGS) entry which is preliminary data.</text>
</comment>
<feature type="transmembrane region" description="Helical" evidence="5">
    <location>
        <begin position="114"/>
        <end position="136"/>
    </location>
</feature>
<dbReference type="InterPro" id="IPR052556">
    <property type="entry name" value="PolySynth_Transporter"/>
</dbReference>
<evidence type="ECO:0000256" key="2">
    <source>
        <dbReference type="ARBA" id="ARBA00022692"/>
    </source>
</evidence>
<comment type="subcellular location">
    <subcellularLocation>
        <location evidence="1">Membrane</location>
        <topology evidence="1">Multi-pass membrane protein</topology>
    </subcellularLocation>
</comment>
<feature type="transmembrane region" description="Helical" evidence="5">
    <location>
        <begin position="291"/>
        <end position="310"/>
    </location>
</feature>
<proteinExistence type="predicted"/>
<feature type="transmembrane region" description="Helical" evidence="5">
    <location>
        <begin position="254"/>
        <end position="270"/>
    </location>
</feature>
<dbReference type="InterPro" id="IPR002797">
    <property type="entry name" value="Polysacc_synth"/>
</dbReference>
<protein>
    <submittedName>
        <fullName evidence="6">Flippase</fullName>
    </submittedName>
</protein>
<feature type="transmembrane region" description="Helical" evidence="5">
    <location>
        <begin position="316"/>
        <end position="340"/>
    </location>
</feature>
<gene>
    <name evidence="6" type="ORF">K8N75_13905</name>
</gene>
<reference evidence="7" key="1">
    <citation type="journal article" date="2022" name="Microbiol. Resour. Announc.">
        <title>Draft Genome Sequence of a Methanogenic Archaeon from West Spitsbergen Permafrost.</title>
        <authorList>
            <person name="Trubitsyn V."/>
            <person name="Rivkina E."/>
            <person name="Shcherbakova V."/>
        </authorList>
    </citation>
    <scope>NUCLEOTIDE SEQUENCE [LARGE SCALE GENOMIC DNA]</scope>
    <source>
        <strain evidence="7">VT</strain>
    </source>
</reference>
<evidence type="ECO:0000256" key="4">
    <source>
        <dbReference type="ARBA" id="ARBA00023136"/>
    </source>
</evidence>
<evidence type="ECO:0000256" key="3">
    <source>
        <dbReference type="ARBA" id="ARBA00022989"/>
    </source>
</evidence>
<evidence type="ECO:0000313" key="6">
    <source>
        <dbReference type="EMBL" id="MBZ2167134.1"/>
    </source>
</evidence>
<dbReference type="PANTHER" id="PTHR43424:SF1">
    <property type="entry name" value="LOCUS PUTATIVE PROTEIN 1-RELATED"/>
    <property type="match status" value="1"/>
</dbReference>
<feature type="transmembrane region" description="Helical" evidence="5">
    <location>
        <begin position="148"/>
        <end position="168"/>
    </location>
</feature>
<feature type="transmembrane region" description="Helical" evidence="5">
    <location>
        <begin position="12"/>
        <end position="32"/>
    </location>
</feature>
<evidence type="ECO:0000256" key="1">
    <source>
        <dbReference type="ARBA" id="ARBA00004141"/>
    </source>
</evidence>